<dbReference type="InterPro" id="IPR000182">
    <property type="entry name" value="GNAT_dom"/>
</dbReference>
<dbReference type="InterPro" id="IPR016181">
    <property type="entry name" value="Acyl_CoA_acyltransferase"/>
</dbReference>
<accession>A0ABP7KTJ4</accession>
<comment type="caution">
    <text evidence="2">The sequence shown here is derived from an EMBL/GenBank/DDBJ whole genome shotgun (WGS) entry which is preliminary data.</text>
</comment>
<dbReference type="Gene3D" id="3.40.630.90">
    <property type="match status" value="1"/>
</dbReference>
<dbReference type="InterPro" id="IPR041496">
    <property type="entry name" value="YitH/HolE_GNAT"/>
</dbReference>
<dbReference type="EMBL" id="BAABDG010000002">
    <property type="protein sequence ID" value="GAA3884968.1"/>
    <property type="molecule type" value="Genomic_DNA"/>
</dbReference>
<proteinExistence type="predicted"/>
<dbReference type="Pfam" id="PF00583">
    <property type="entry name" value="Acetyltransf_1"/>
    <property type="match status" value="1"/>
</dbReference>
<reference evidence="3" key="1">
    <citation type="journal article" date="2019" name="Int. J. Syst. Evol. Microbiol.">
        <title>The Global Catalogue of Microorganisms (GCM) 10K type strain sequencing project: providing services to taxonomists for standard genome sequencing and annotation.</title>
        <authorList>
            <consortium name="The Broad Institute Genomics Platform"/>
            <consortium name="The Broad Institute Genome Sequencing Center for Infectious Disease"/>
            <person name="Wu L."/>
            <person name="Ma J."/>
        </authorList>
    </citation>
    <scope>NUCLEOTIDE SEQUENCE [LARGE SCALE GENOMIC DNA]</scope>
    <source>
        <strain evidence="3">JCM 17201</strain>
    </source>
</reference>
<dbReference type="CDD" id="cd04301">
    <property type="entry name" value="NAT_SF"/>
    <property type="match status" value="1"/>
</dbReference>
<dbReference type="PANTHER" id="PTHR47237:SF2">
    <property type="entry name" value="BLL4206 PROTEIN"/>
    <property type="match status" value="1"/>
</dbReference>
<keyword evidence="3" id="KW-1185">Reference proteome</keyword>
<dbReference type="Proteomes" id="UP001499994">
    <property type="component" value="Unassembled WGS sequence"/>
</dbReference>
<protein>
    <submittedName>
        <fullName evidence="2">GNAT family N-acetyltransferase</fullName>
    </submittedName>
</protein>
<evidence type="ECO:0000259" key="1">
    <source>
        <dbReference type="PROSITE" id="PS51186"/>
    </source>
</evidence>
<organism evidence="2 3">
    <name type="scientific">Gibbsiella dentisursi</name>
    <dbReference type="NCBI Taxonomy" id="796890"/>
    <lineage>
        <taxon>Bacteria</taxon>
        <taxon>Pseudomonadati</taxon>
        <taxon>Pseudomonadota</taxon>
        <taxon>Gammaproteobacteria</taxon>
        <taxon>Enterobacterales</taxon>
        <taxon>Yersiniaceae</taxon>
        <taxon>Gibbsiella</taxon>
    </lineage>
</organism>
<dbReference type="Pfam" id="PF18014">
    <property type="entry name" value="Acetyltransf_18"/>
    <property type="match status" value="1"/>
</dbReference>
<dbReference type="InterPro" id="IPR052729">
    <property type="entry name" value="Acyl/Acetyltrans_Enzymes"/>
</dbReference>
<name>A0ABP7KTJ4_9GAMM</name>
<dbReference type="PANTHER" id="PTHR47237">
    <property type="entry name" value="SLL0310 PROTEIN"/>
    <property type="match status" value="1"/>
</dbReference>
<gene>
    <name evidence="2" type="ORF">GCM10022405_07980</name>
</gene>
<dbReference type="Gene3D" id="3.40.630.30">
    <property type="match status" value="1"/>
</dbReference>
<evidence type="ECO:0000313" key="2">
    <source>
        <dbReference type="EMBL" id="GAA3884968.1"/>
    </source>
</evidence>
<evidence type="ECO:0000313" key="3">
    <source>
        <dbReference type="Proteomes" id="UP001499994"/>
    </source>
</evidence>
<dbReference type="RefSeq" id="WP_346079331.1">
    <property type="nucleotide sequence ID" value="NZ_BAABDG010000002.1"/>
</dbReference>
<dbReference type="SUPFAM" id="SSF55729">
    <property type="entry name" value="Acyl-CoA N-acyltransferases (Nat)"/>
    <property type="match status" value="1"/>
</dbReference>
<feature type="domain" description="N-acetyltransferase" evidence="1">
    <location>
        <begin position="3"/>
        <end position="135"/>
    </location>
</feature>
<dbReference type="PROSITE" id="PS51186">
    <property type="entry name" value="GNAT"/>
    <property type="match status" value="1"/>
</dbReference>
<sequence length="282" mass="30361">MDMQIVPMNESHLDAAFALTQRLQWPHRREDWQQALRLGEGLAAVEAGHLLGTALCWRWGSEYATLGLVIVADEAQGQGFGKQLMLAALDKLPGSNVRLHATEAGRGLYEKLGFVATGWVEQHQSRALGAVDPIPPAVGQWLRTAAPADIAQLVALDRQAHGQHRPELFACLAHSAERILLLEQTTGIEGFACLRRFGHGYVIGPVIAHDLAVARVLVSQLLSGLNGQFVRIDTEAGNGLGDWLSGLGMATVDAPTTMVKGVPWRPEVGGMQAFGLMTQAMA</sequence>